<evidence type="ECO:0000313" key="3">
    <source>
        <dbReference type="Proteomes" id="UP001383192"/>
    </source>
</evidence>
<reference evidence="2 3" key="1">
    <citation type="submission" date="2024-01" db="EMBL/GenBank/DDBJ databases">
        <title>A draft genome for a cacao thread blight-causing isolate of Paramarasmius palmivorus.</title>
        <authorList>
            <person name="Baruah I.K."/>
            <person name="Bukari Y."/>
            <person name="Amoako-Attah I."/>
            <person name="Meinhardt L.W."/>
            <person name="Bailey B.A."/>
            <person name="Cohen S.P."/>
        </authorList>
    </citation>
    <scope>NUCLEOTIDE SEQUENCE [LARGE SCALE GENOMIC DNA]</scope>
    <source>
        <strain evidence="2 3">GH-12</strain>
    </source>
</reference>
<feature type="compositionally biased region" description="Low complexity" evidence="1">
    <location>
        <begin position="735"/>
        <end position="747"/>
    </location>
</feature>
<feature type="compositionally biased region" description="Polar residues" evidence="1">
    <location>
        <begin position="748"/>
        <end position="761"/>
    </location>
</feature>
<feature type="region of interest" description="Disordered" evidence="1">
    <location>
        <begin position="513"/>
        <end position="538"/>
    </location>
</feature>
<feature type="compositionally biased region" description="Polar residues" evidence="1">
    <location>
        <begin position="7"/>
        <end position="16"/>
    </location>
</feature>
<dbReference type="PANTHER" id="PTHR24216">
    <property type="entry name" value="PAXILLIN-RELATED"/>
    <property type="match status" value="1"/>
</dbReference>
<feature type="compositionally biased region" description="Polar residues" evidence="1">
    <location>
        <begin position="132"/>
        <end position="142"/>
    </location>
</feature>
<feature type="region of interest" description="Disordered" evidence="1">
    <location>
        <begin position="1072"/>
        <end position="1105"/>
    </location>
</feature>
<feature type="compositionally biased region" description="Polar residues" evidence="1">
    <location>
        <begin position="714"/>
        <end position="725"/>
    </location>
</feature>
<feature type="compositionally biased region" description="Polar residues" evidence="1">
    <location>
        <begin position="1135"/>
        <end position="1168"/>
    </location>
</feature>
<evidence type="ECO:0000313" key="2">
    <source>
        <dbReference type="EMBL" id="KAK7041682.1"/>
    </source>
</evidence>
<feature type="region of interest" description="Disordered" evidence="1">
    <location>
        <begin position="781"/>
        <end position="812"/>
    </location>
</feature>
<feature type="region of interest" description="Disordered" evidence="1">
    <location>
        <begin position="1121"/>
        <end position="1205"/>
    </location>
</feature>
<feature type="region of interest" description="Disordered" evidence="1">
    <location>
        <begin position="274"/>
        <end position="294"/>
    </location>
</feature>
<dbReference type="SUPFAM" id="SSF81383">
    <property type="entry name" value="F-box domain"/>
    <property type="match status" value="1"/>
</dbReference>
<feature type="region of interest" description="Disordered" evidence="1">
    <location>
        <begin position="613"/>
        <end position="761"/>
    </location>
</feature>
<accession>A0AAW0CPC3</accession>
<proteinExistence type="predicted"/>
<keyword evidence="3" id="KW-1185">Reference proteome</keyword>
<feature type="compositionally biased region" description="Low complexity" evidence="1">
    <location>
        <begin position="119"/>
        <end position="131"/>
    </location>
</feature>
<sequence length="1354" mass="147611">MPALPQSPVTPTTSFRNDSEEQGNESKRASRISRSAEVDEEDEVTVARPSTSTHRSSTRISRMFTPRRKVTSIISIGSSSSGHGHSMTALGEAREARKKVTSVTSVGNQSAEQDMNAISSSAPSTSPLTSANFTPQTHTPGSLTRKGFEPVGHIAKAPKKSLWRKNPTPDSKRQLTSSFSASTTSLVSRENSAKQKNMRRASVSGGTGWRIFGRSKDNVQSEAWDDAGELSGSGDEIDEIRRPSDLGPAAEVMAPEQDEKSLPDIPVDIQEELNRKFPYAPSPLPSPTPTREKEQQVLTNPTLLSHILNFLPTPDVCRVAIVSRLWSGSARVALYGCLDLRLRTAEISNISPIASGQRGRGRSDTVTANHDPEEEYGDACLPQDEEATRRRRKLRRRLELIIDTLRVRNGELFEGTWGLLMDEWPSGWDSLVTGWQSEPTVDVTDDDNETLEDAESVHTEYTGYSESDFTHSVSDLGHSMSDLRKASTPSLLLDIPHAKKDRDRSPSPVYHLNLSDSPPNSPVVSAPNVPSNSPRKMRTHPKTLMTTLLASLPSLTTLCLPTFVFPILRHHTAFGLSKIEFLSEEKGERETEEMLGWLDGMVGVRELRIGSQEWSTTVDEGEEDSTTDDGGLPIPAKNSLPPDIYEDNLGRTASSSTATTKRKRKTLLIISPPAGLSVSAPSTGIHKPMPSPTFPGTSFPMPPSTPLSERRSSTLDTPGSGSSLTADRPTPLKRPSSLLVPNVSNSSDSTQPISLPSSPMPLQTQFSISIKTQDVRISTALNSSPTTSTSSPSAQHTPTVAPTTPITPHTPMSPITPFTPAFYLHSISTSSLPLTPSLVPSFSSGSGIRELCLKDTLLPELRVFHGPSRLVRLLVPSRRKTIREVRVNVRGTIVSGDLKIGDVIQGLALNEKYGDEDALEKVGFFFQKDTDRRTVEKLLGAVGPIISSRTNEKEPAEEDIGKPNRPKGIHTLEIIFAPQFHMHPNVRKSDEITYKMIHTVLPRYNGLQALQIRRGVLRLDEEQLELHPEVVQTPLPTPVAPDRLAVTAELGPEEQISIDGRSIEIKVDASRNNAPSLPHDAQTPDDPTPPIAPFENSIAFPTLSPPASPLAPSMISTISLEKQKLRDRKMRRRLGSSTQGENSLDSSSLAAPDQTADSLSVRSVSHDGQGSPRPSYLSFSSDRADENADRMTLQSSSTRSHRRGLRSVRSISSISSLASFGSFSLATTTRAVVQVVNATKAKAMVFRPGGDIVTNDVTGNANSTSALPDRSTVASRATMEPVAPQIPEEAAQKADECHQSQRDQSPQMQCEKIVELVNNALTSSQRRYIRLWTRMCPSLKRVVFLNGGTWVKSS</sequence>
<comment type="caution">
    <text evidence="2">The sequence shown here is derived from an EMBL/GenBank/DDBJ whole genome shotgun (WGS) entry which is preliminary data.</text>
</comment>
<feature type="compositionally biased region" description="Low complexity" evidence="1">
    <location>
        <begin position="176"/>
        <end position="188"/>
    </location>
</feature>
<feature type="compositionally biased region" description="Low complexity" evidence="1">
    <location>
        <begin position="50"/>
        <end position="62"/>
    </location>
</feature>
<evidence type="ECO:0000256" key="1">
    <source>
        <dbReference type="SAM" id="MobiDB-lite"/>
    </source>
</evidence>
<feature type="region of interest" description="Disordered" evidence="1">
    <location>
        <begin position="354"/>
        <end position="378"/>
    </location>
</feature>
<feature type="compositionally biased region" description="Basic residues" evidence="1">
    <location>
        <begin position="1125"/>
        <end position="1134"/>
    </location>
</feature>
<dbReference type="InterPro" id="IPR036047">
    <property type="entry name" value="F-box-like_dom_sf"/>
</dbReference>
<feature type="region of interest" description="Disordered" evidence="1">
    <location>
        <begin position="106"/>
        <end position="246"/>
    </location>
</feature>
<feature type="compositionally biased region" description="Polar residues" evidence="1">
    <location>
        <begin position="106"/>
        <end position="118"/>
    </location>
</feature>
<evidence type="ECO:0008006" key="4">
    <source>
        <dbReference type="Google" id="ProtNLM"/>
    </source>
</evidence>
<dbReference type="Proteomes" id="UP001383192">
    <property type="component" value="Unassembled WGS sequence"/>
</dbReference>
<feature type="region of interest" description="Disordered" evidence="1">
    <location>
        <begin position="1"/>
        <end position="66"/>
    </location>
</feature>
<organism evidence="2 3">
    <name type="scientific">Paramarasmius palmivorus</name>
    <dbReference type="NCBI Taxonomy" id="297713"/>
    <lineage>
        <taxon>Eukaryota</taxon>
        <taxon>Fungi</taxon>
        <taxon>Dikarya</taxon>
        <taxon>Basidiomycota</taxon>
        <taxon>Agaricomycotina</taxon>
        <taxon>Agaricomycetes</taxon>
        <taxon>Agaricomycetidae</taxon>
        <taxon>Agaricales</taxon>
        <taxon>Marasmiineae</taxon>
        <taxon>Marasmiaceae</taxon>
        <taxon>Paramarasmius</taxon>
    </lineage>
</organism>
<dbReference type="EMBL" id="JAYKXP010000032">
    <property type="protein sequence ID" value="KAK7041682.1"/>
    <property type="molecule type" value="Genomic_DNA"/>
</dbReference>
<feature type="compositionally biased region" description="Low complexity" evidence="1">
    <location>
        <begin position="515"/>
        <end position="534"/>
    </location>
</feature>
<gene>
    <name evidence="2" type="ORF">VNI00_008971</name>
</gene>
<dbReference type="CDD" id="cd09917">
    <property type="entry name" value="F-box_SF"/>
    <property type="match status" value="1"/>
</dbReference>
<protein>
    <recommendedName>
        <fullName evidence="4">F-box domain-containing protein</fullName>
    </recommendedName>
</protein>
<dbReference type="PANTHER" id="PTHR24216:SF65">
    <property type="entry name" value="PAXILLIN-LIKE PROTEIN 1"/>
    <property type="match status" value="1"/>
</dbReference>
<name>A0AAW0CPC3_9AGAR</name>